<name>A0A4Y2Q3X2_ARAVE</name>
<dbReference type="AlphaFoldDB" id="A0A4Y2Q3X2"/>
<keyword evidence="2" id="KW-1185">Reference proteome</keyword>
<proteinExistence type="predicted"/>
<dbReference type="EMBL" id="BGPR01012771">
    <property type="protein sequence ID" value="GBN57590.1"/>
    <property type="molecule type" value="Genomic_DNA"/>
</dbReference>
<gene>
    <name evidence="1" type="ORF">AVEN_8146_1</name>
</gene>
<accession>A0A4Y2Q3X2</accession>
<sequence length="98" mass="11208">MKFSLVSCFDATRGPLWDGPRNFESLSDNRGRHLNWHPLQTSTSHQRYSRQIYVYQIHRYGGSSVELGFEPGATGLRSTDLPLRHRGPNVLSEVLGMY</sequence>
<evidence type="ECO:0000313" key="2">
    <source>
        <dbReference type="Proteomes" id="UP000499080"/>
    </source>
</evidence>
<organism evidence="1 2">
    <name type="scientific">Araneus ventricosus</name>
    <name type="common">Orbweaver spider</name>
    <name type="synonym">Epeira ventricosa</name>
    <dbReference type="NCBI Taxonomy" id="182803"/>
    <lineage>
        <taxon>Eukaryota</taxon>
        <taxon>Metazoa</taxon>
        <taxon>Ecdysozoa</taxon>
        <taxon>Arthropoda</taxon>
        <taxon>Chelicerata</taxon>
        <taxon>Arachnida</taxon>
        <taxon>Araneae</taxon>
        <taxon>Araneomorphae</taxon>
        <taxon>Entelegynae</taxon>
        <taxon>Araneoidea</taxon>
        <taxon>Araneidae</taxon>
        <taxon>Araneus</taxon>
    </lineage>
</organism>
<protein>
    <submittedName>
        <fullName evidence="1">Uncharacterized protein</fullName>
    </submittedName>
</protein>
<reference evidence="1 2" key="1">
    <citation type="journal article" date="2019" name="Sci. Rep.">
        <title>Orb-weaving spider Araneus ventricosus genome elucidates the spidroin gene catalogue.</title>
        <authorList>
            <person name="Kono N."/>
            <person name="Nakamura H."/>
            <person name="Ohtoshi R."/>
            <person name="Moran D.A.P."/>
            <person name="Shinohara A."/>
            <person name="Yoshida Y."/>
            <person name="Fujiwara M."/>
            <person name="Mori M."/>
            <person name="Tomita M."/>
            <person name="Arakawa K."/>
        </authorList>
    </citation>
    <scope>NUCLEOTIDE SEQUENCE [LARGE SCALE GENOMIC DNA]</scope>
</reference>
<comment type="caution">
    <text evidence="1">The sequence shown here is derived from an EMBL/GenBank/DDBJ whole genome shotgun (WGS) entry which is preliminary data.</text>
</comment>
<dbReference type="Proteomes" id="UP000499080">
    <property type="component" value="Unassembled WGS sequence"/>
</dbReference>
<evidence type="ECO:0000313" key="1">
    <source>
        <dbReference type="EMBL" id="GBN57590.1"/>
    </source>
</evidence>